<evidence type="ECO:0000256" key="6">
    <source>
        <dbReference type="PIRSR" id="PIRSR600175-1"/>
    </source>
</evidence>
<feature type="binding site" evidence="6">
    <location>
        <position position="20"/>
    </location>
    <ligand>
        <name>Na(+)</name>
        <dbReference type="ChEBI" id="CHEBI:29101"/>
        <label>1</label>
    </ligand>
</feature>
<dbReference type="PROSITE" id="PS00754">
    <property type="entry name" value="NA_NEUROTRAN_SYMP_2"/>
    <property type="match status" value="1"/>
</dbReference>
<feature type="transmembrane region" description="Helical" evidence="8">
    <location>
        <begin position="12"/>
        <end position="30"/>
    </location>
</feature>
<feature type="binding site" evidence="6">
    <location>
        <position position="382"/>
    </location>
    <ligand>
        <name>Na(+)</name>
        <dbReference type="ChEBI" id="CHEBI:29101"/>
        <label>1</label>
    </ligand>
</feature>
<feature type="transmembrane region" description="Helical" evidence="8">
    <location>
        <begin position="42"/>
        <end position="63"/>
    </location>
</feature>
<dbReference type="PROSITE" id="PS50267">
    <property type="entry name" value="NA_NEUROTRAN_SYMP_3"/>
    <property type="match status" value="1"/>
</dbReference>
<comment type="caution">
    <text evidence="9">The sequence shown here is derived from an EMBL/GenBank/DDBJ whole genome shotgun (WGS) entry which is preliminary data.</text>
</comment>
<feature type="transmembrane region" description="Helical" evidence="8">
    <location>
        <begin position="366"/>
        <end position="391"/>
    </location>
</feature>
<feature type="transmembrane region" description="Helical" evidence="8">
    <location>
        <begin position="521"/>
        <end position="543"/>
    </location>
</feature>
<reference evidence="9 10" key="1">
    <citation type="journal article" date="2017" name="Nat. Ecol. Evol.">
        <title>Scallop genome provides insights into evolution of bilaterian karyotype and development.</title>
        <authorList>
            <person name="Wang S."/>
            <person name="Zhang J."/>
            <person name="Jiao W."/>
            <person name="Li J."/>
            <person name="Xun X."/>
            <person name="Sun Y."/>
            <person name="Guo X."/>
            <person name="Huan P."/>
            <person name="Dong B."/>
            <person name="Zhang L."/>
            <person name="Hu X."/>
            <person name="Sun X."/>
            <person name="Wang J."/>
            <person name="Zhao C."/>
            <person name="Wang Y."/>
            <person name="Wang D."/>
            <person name="Huang X."/>
            <person name="Wang R."/>
            <person name="Lv J."/>
            <person name="Li Y."/>
            <person name="Zhang Z."/>
            <person name="Liu B."/>
            <person name="Lu W."/>
            <person name="Hui Y."/>
            <person name="Liang J."/>
            <person name="Zhou Z."/>
            <person name="Hou R."/>
            <person name="Li X."/>
            <person name="Liu Y."/>
            <person name="Li H."/>
            <person name="Ning X."/>
            <person name="Lin Y."/>
            <person name="Zhao L."/>
            <person name="Xing Q."/>
            <person name="Dou J."/>
            <person name="Li Y."/>
            <person name="Mao J."/>
            <person name="Guo H."/>
            <person name="Dou H."/>
            <person name="Li T."/>
            <person name="Mu C."/>
            <person name="Jiang W."/>
            <person name="Fu Q."/>
            <person name="Fu X."/>
            <person name="Miao Y."/>
            <person name="Liu J."/>
            <person name="Yu Q."/>
            <person name="Li R."/>
            <person name="Liao H."/>
            <person name="Li X."/>
            <person name="Kong Y."/>
            <person name="Jiang Z."/>
            <person name="Chourrout D."/>
            <person name="Li R."/>
            <person name="Bao Z."/>
        </authorList>
    </citation>
    <scope>NUCLEOTIDE SEQUENCE [LARGE SCALE GENOMIC DNA]</scope>
    <source>
        <strain evidence="9 10">PY_sf001</strain>
    </source>
</reference>
<keyword evidence="6" id="KW-0479">Metal-binding</keyword>
<feature type="disulfide bond" evidence="7">
    <location>
        <begin position="123"/>
        <end position="132"/>
    </location>
</feature>
<organism evidence="9 10">
    <name type="scientific">Mizuhopecten yessoensis</name>
    <name type="common">Japanese scallop</name>
    <name type="synonym">Patinopecten yessoensis</name>
    <dbReference type="NCBI Taxonomy" id="6573"/>
    <lineage>
        <taxon>Eukaryota</taxon>
        <taxon>Metazoa</taxon>
        <taxon>Spiralia</taxon>
        <taxon>Lophotrochozoa</taxon>
        <taxon>Mollusca</taxon>
        <taxon>Bivalvia</taxon>
        <taxon>Autobranchia</taxon>
        <taxon>Pteriomorphia</taxon>
        <taxon>Pectinida</taxon>
        <taxon>Pectinoidea</taxon>
        <taxon>Pectinidae</taxon>
        <taxon>Mizuhopecten</taxon>
    </lineage>
</organism>
<dbReference type="AlphaFoldDB" id="A0A210QXZ5"/>
<feature type="binding site" evidence="6">
    <location>
        <position position="281"/>
    </location>
    <ligand>
        <name>Na(+)</name>
        <dbReference type="ChEBI" id="CHEBI:29101"/>
        <label>1</label>
    </ligand>
</feature>
<dbReference type="InterPro" id="IPR000175">
    <property type="entry name" value="Na/ntran_symport"/>
</dbReference>
<feature type="binding site" evidence="6">
    <location>
        <position position="25"/>
    </location>
    <ligand>
        <name>Na(+)</name>
        <dbReference type="ChEBI" id="CHEBI:29101"/>
        <label>1</label>
    </ligand>
</feature>
<proteinExistence type="predicted"/>
<dbReference type="PRINTS" id="PR00176">
    <property type="entry name" value="NANEUSMPORT"/>
</dbReference>
<feature type="transmembrane region" description="Helical" evidence="8">
    <location>
        <begin position="412"/>
        <end position="436"/>
    </location>
</feature>
<evidence type="ECO:0000256" key="5">
    <source>
        <dbReference type="ARBA" id="ARBA00023136"/>
    </source>
</evidence>
<keyword evidence="5 8" id="KW-0472">Membrane</keyword>
<dbReference type="PANTHER" id="PTHR11616:SF309">
    <property type="entry name" value="TRANSPORTER"/>
    <property type="match status" value="1"/>
</dbReference>
<dbReference type="PANTHER" id="PTHR11616">
    <property type="entry name" value="SODIUM/CHLORIDE DEPENDENT TRANSPORTER"/>
    <property type="match status" value="1"/>
</dbReference>
<dbReference type="SUPFAM" id="SSF161070">
    <property type="entry name" value="SNF-like"/>
    <property type="match status" value="1"/>
</dbReference>
<keyword evidence="4 8" id="KW-1133">Transmembrane helix</keyword>
<evidence type="ECO:0000256" key="7">
    <source>
        <dbReference type="PIRSR" id="PIRSR600175-2"/>
    </source>
</evidence>
<feature type="binding site" evidence="6">
    <location>
        <position position="313"/>
    </location>
    <ligand>
        <name>Na(+)</name>
        <dbReference type="ChEBI" id="CHEBI:29101"/>
        <label>1</label>
    </ligand>
</feature>
<dbReference type="OrthoDB" id="6581954at2759"/>
<dbReference type="Proteomes" id="UP000242188">
    <property type="component" value="Unassembled WGS sequence"/>
</dbReference>
<dbReference type="Pfam" id="PF00209">
    <property type="entry name" value="SNF"/>
    <property type="match status" value="1"/>
</dbReference>
<evidence type="ECO:0000256" key="3">
    <source>
        <dbReference type="ARBA" id="ARBA00022692"/>
    </source>
</evidence>
<dbReference type="GO" id="GO:0035725">
    <property type="term" value="P:sodium ion transmembrane transport"/>
    <property type="evidence" value="ECO:0007669"/>
    <property type="project" value="TreeGrafter"/>
</dbReference>
<evidence type="ECO:0000256" key="2">
    <source>
        <dbReference type="ARBA" id="ARBA00022448"/>
    </source>
</evidence>
<feature type="binding site" evidence="6">
    <location>
        <position position="18"/>
    </location>
    <ligand>
        <name>Na(+)</name>
        <dbReference type="ChEBI" id="CHEBI:29101"/>
        <label>1</label>
    </ligand>
</feature>
<feature type="transmembrane region" description="Helical" evidence="8">
    <location>
        <begin position="278"/>
        <end position="295"/>
    </location>
</feature>
<gene>
    <name evidence="9" type="ORF">KP79_PYT14589</name>
</gene>
<feature type="transmembrane region" description="Helical" evidence="8">
    <location>
        <begin position="196"/>
        <end position="219"/>
    </location>
</feature>
<protein>
    <submittedName>
        <fullName evidence="9">Creatine transporter</fullName>
    </submittedName>
</protein>
<comment type="subcellular location">
    <subcellularLocation>
        <location evidence="1">Membrane</location>
        <topology evidence="1">Multi-pass membrane protein</topology>
    </subcellularLocation>
</comment>
<evidence type="ECO:0000256" key="8">
    <source>
        <dbReference type="SAM" id="Phobius"/>
    </source>
</evidence>
<feature type="transmembrane region" description="Helical" evidence="8">
    <location>
        <begin position="442"/>
        <end position="463"/>
    </location>
</feature>
<name>A0A210QXZ5_MIZYE</name>
<feature type="transmembrane region" description="Helical" evidence="8">
    <location>
        <begin position="84"/>
        <end position="111"/>
    </location>
</feature>
<accession>A0A210QXZ5</accession>
<evidence type="ECO:0000313" key="10">
    <source>
        <dbReference type="Proteomes" id="UP000242188"/>
    </source>
</evidence>
<keyword evidence="10" id="KW-1185">Reference proteome</keyword>
<keyword evidence="3 8" id="KW-0812">Transmembrane</keyword>
<dbReference type="STRING" id="6573.A0A210QXZ5"/>
<dbReference type="GO" id="GO:0005886">
    <property type="term" value="C:plasma membrane"/>
    <property type="evidence" value="ECO:0007669"/>
    <property type="project" value="TreeGrafter"/>
</dbReference>
<keyword evidence="6" id="KW-0915">Sodium</keyword>
<evidence type="ECO:0000256" key="1">
    <source>
        <dbReference type="ARBA" id="ARBA00004141"/>
    </source>
</evidence>
<evidence type="ECO:0000313" key="9">
    <source>
        <dbReference type="EMBL" id="OWF53572.1"/>
    </source>
</evidence>
<feature type="transmembrane region" description="Helical" evidence="8">
    <location>
        <begin position="231"/>
        <end position="258"/>
    </location>
</feature>
<sequence>MARVTWTRNSEFLLSCVGYAVGLGNIWRFPSLCYKNGGGAFLIPYLFSLVLGAAPVMIMELGLGQYMSQGAIGVWKICPLFEGVGVATMVILTYYNTYYMLILAWGGYYLVMSMQAVLPWTHCNNAWNTDRCSVSKEAAVASCLSSLNVSQDMYNVSKSRCLEGNSTNHHPVDPTVEFWERRVIQMSGGIEESGGVVWEIALSLLIVWIIIYFCVWRGVKWSGKVVYFTALFPYVVLLCFLVRGLTLDGAVDGILYFLIPDFKRLADVQVWVDGGTQIFFSLAVAFGGLMTLGSYKKFNDNFYRDSIVIMCINSGTSILGGFAVFSVLGFMARNQGVDISDISNSGTALAFLTYPKAVSLMPGASFWAVLFFFMLFLVGMDSLFLGVEVAVTMMVDALPERYQKKWSRMVLTAVYSFALFLVGLSMTTRGGIYIWILFDNFSASGMVLLWVCFWECIAIGWVFGADRFDDILYMMLGFKVNRLLWVCLKFITPLLTTVLFISQLTSLRLDNLGSSYSYPPLAQAFGLMLSLSSMVCVPVVMVYKLMGISGSFSERLKILTTPIIEESRIPRTWDSETCRVTKVPMDKREEKHQML</sequence>
<feature type="transmembrane region" description="Helical" evidence="8">
    <location>
        <begin position="483"/>
        <end position="501"/>
    </location>
</feature>
<dbReference type="GO" id="GO:0006865">
    <property type="term" value="P:amino acid transport"/>
    <property type="evidence" value="ECO:0007669"/>
    <property type="project" value="TreeGrafter"/>
</dbReference>
<dbReference type="EMBL" id="NEDP02001331">
    <property type="protein sequence ID" value="OWF53572.1"/>
    <property type="molecule type" value="Genomic_DNA"/>
</dbReference>
<keyword evidence="2" id="KW-0813">Transport</keyword>
<feature type="binding site" evidence="6">
    <location>
        <position position="381"/>
    </location>
    <ligand>
        <name>Na(+)</name>
        <dbReference type="ChEBI" id="CHEBI:29101"/>
        <label>1</label>
    </ligand>
</feature>
<feature type="binding site" evidence="6">
    <location>
        <position position="21"/>
    </location>
    <ligand>
        <name>Na(+)</name>
        <dbReference type="ChEBI" id="CHEBI:29101"/>
        <label>1</label>
    </ligand>
</feature>
<keyword evidence="7" id="KW-1015">Disulfide bond</keyword>
<feature type="transmembrane region" description="Helical" evidence="8">
    <location>
        <begin position="307"/>
        <end position="331"/>
    </location>
</feature>
<dbReference type="InterPro" id="IPR037272">
    <property type="entry name" value="SNS_sf"/>
</dbReference>
<evidence type="ECO:0000256" key="4">
    <source>
        <dbReference type="ARBA" id="ARBA00022989"/>
    </source>
</evidence>
<dbReference type="GO" id="GO:0046872">
    <property type="term" value="F:metal ion binding"/>
    <property type="evidence" value="ECO:0007669"/>
    <property type="project" value="UniProtKB-KW"/>
</dbReference>